<name>A0A7X2TC48_9CLOT</name>
<keyword evidence="2" id="KW-1185">Reference proteome</keyword>
<comment type="caution">
    <text evidence="1">The sequence shown here is derived from an EMBL/GenBank/DDBJ whole genome shotgun (WGS) entry which is preliminary data.</text>
</comment>
<organism evidence="1 2">
    <name type="scientific">Clostridium porci</name>
    <dbReference type="NCBI Taxonomy" id="2605778"/>
    <lineage>
        <taxon>Bacteria</taxon>
        <taxon>Bacillati</taxon>
        <taxon>Bacillota</taxon>
        <taxon>Clostridia</taxon>
        <taxon>Eubacteriales</taxon>
        <taxon>Clostridiaceae</taxon>
        <taxon>Clostridium</taxon>
    </lineage>
</organism>
<dbReference type="EMBL" id="VUMD01000006">
    <property type="protein sequence ID" value="MSS36579.1"/>
    <property type="molecule type" value="Genomic_DNA"/>
</dbReference>
<reference evidence="1 2" key="1">
    <citation type="submission" date="2019-08" db="EMBL/GenBank/DDBJ databases">
        <title>In-depth cultivation of the pig gut microbiome towards novel bacterial diversity and tailored functional studies.</title>
        <authorList>
            <person name="Wylensek D."/>
            <person name="Hitch T.C.A."/>
            <person name="Clavel T."/>
        </authorList>
    </citation>
    <scope>NUCLEOTIDE SEQUENCE [LARGE SCALE GENOMIC DNA]</scope>
    <source>
        <strain evidence="1 2">WCA-389-WT-23D1</strain>
    </source>
</reference>
<evidence type="ECO:0000313" key="2">
    <source>
        <dbReference type="Proteomes" id="UP000429958"/>
    </source>
</evidence>
<accession>A0A7X2TC48</accession>
<dbReference type="Pfam" id="PF08902">
    <property type="entry name" value="DUF1848"/>
    <property type="match status" value="1"/>
</dbReference>
<sequence length="267" mass="30961">MERRRMIISASRRCDIPNYHSAWFFNELKKRTMVVKHTPFLNKRIVITPENVDCIVFWTKNPEPMMSRLNELEGYAYYFQFTLTGYSKRIEPGVPDKHHMIEVFQRLSQMTSRQQVIWRYDPIFLSPAYSVEYHKKAFRQIAEALGGYTDRCVISFVDIYGKLKERLTSLQIREPNIGEIMELAAFISETAAKHGMQVESCAERIDLSAYNIHPTHCIDAKLIEQITDKTLNVTKDLSQRQACGCCSGVDIGSYHQCKNGCVYCYAN</sequence>
<protein>
    <submittedName>
        <fullName evidence="1">DUF1848 domain-containing protein</fullName>
    </submittedName>
</protein>
<gene>
    <name evidence="1" type="ORF">FYJ39_08340</name>
</gene>
<dbReference type="InterPro" id="IPR014998">
    <property type="entry name" value="DUF1848"/>
</dbReference>
<proteinExistence type="predicted"/>
<dbReference type="Proteomes" id="UP000429958">
    <property type="component" value="Unassembled WGS sequence"/>
</dbReference>
<dbReference type="AlphaFoldDB" id="A0A7X2TC48"/>
<evidence type="ECO:0000313" key="1">
    <source>
        <dbReference type="EMBL" id="MSS36579.1"/>
    </source>
</evidence>